<dbReference type="PANTHER" id="PTHR12271">
    <property type="entry name" value="POLY A POLYMERASE CID PAP -RELATED"/>
    <property type="match status" value="1"/>
</dbReference>
<dbReference type="GO" id="GO:1990817">
    <property type="term" value="F:poly(A) RNA polymerase activity"/>
    <property type="evidence" value="ECO:0007669"/>
    <property type="project" value="TreeGrafter"/>
</dbReference>
<evidence type="ECO:0000313" key="3">
    <source>
        <dbReference type="EMBL" id="KAF6037552.1"/>
    </source>
</evidence>
<dbReference type="Gene3D" id="1.10.1410.10">
    <property type="match status" value="1"/>
</dbReference>
<dbReference type="EMBL" id="VXIV02000553">
    <property type="protein sequence ID" value="KAF6037552.1"/>
    <property type="molecule type" value="Genomic_DNA"/>
</dbReference>
<comment type="caution">
    <text evidence="3">The sequence shown here is derived from an EMBL/GenBank/DDBJ whole genome shotgun (WGS) entry which is preliminary data.</text>
</comment>
<dbReference type="InterPro" id="IPR054708">
    <property type="entry name" value="MTPAP-like_central"/>
</dbReference>
<reference evidence="3" key="1">
    <citation type="submission" date="2020-06" db="EMBL/GenBank/DDBJ databases">
        <title>Draft genome of Bugula neritina, a colonial animal packing powerful symbionts and potential medicines.</title>
        <authorList>
            <person name="Rayko M."/>
        </authorList>
    </citation>
    <scope>NUCLEOTIDE SEQUENCE [LARGE SCALE GENOMIC DNA]</scope>
    <source>
        <strain evidence="3">Kwan_BN1</strain>
    </source>
</reference>
<dbReference type="SUPFAM" id="SSF81631">
    <property type="entry name" value="PAP/OAS1 substrate-binding domain"/>
    <property type="match status" value="1"/>
</dbReference>
<dbReference type="CDD" id="cd05402">
    <property type="entry name" value="NT_PAP_TUTase"/>
    <property type="match status" value="1"/>
</dbReference>
<dbReference type="GO" id="GO:0046872">
    <property type="term" value="F:metal ion binding"/>
    <property type="evidence" value="ECO:0007669"/>
    <property type="project" value="UniProtKB-KW"/>
</dbReference>
<dbReference type="AlphaFoldDB" id="A0A7J7KFW2"/>
<dbReference type="Gene3D" id="3.30.460.10">
    <property type="entry name" value="Beta Polymerase, domain 2"/>
    <property type="match status" value="1"/>
</dbReference>
<evidence type="ECO:0000259" key="2">
    <source>
        <dbReference type="Pfam" id="PF22600"/>
    </source>
</evidence>
<dbReference type="SUPFAM" id="SSF81301">
    <property type="entry name" value="Nucleotidyltransferase"/>
    <property type="match status" value="1"/>
</dbReference>
<gene>
    <name evidence="3" type="ORF">EB796_004140</name>
</gene>
<accession>A0A7J7KFW2</accession>
<protein>
    <submittedName>
        <fullName evidence="3">PAPD4</fullName>
    </submittedName>
</protein>
<keyword evidence="4" id="KW-1185">Reference proteome</keyword>
<feature type="compositionally biased region" description="Polar residues" evidence="1">
    <location>
        <begin position="78"/>
        <end position="88"/>
    </location>
</feature>
<dbReference type="Proteomes" id="UP000593567">
    <property type="component" value="Unassembled WGS sequence"/>
</dbReference>
<dbReference type="GO" id="GO:0031123">
    <property type="term" value="P:RNA 3'-end processing"/>
    <property type="evidence" value="ECO:0007669"/>
    <property type="project" value="TreeGrafter"/>
</dbReference>
<organism evidence="3 4">
    <name type="scientific">Bugula neritina</name>
    <name type="common">Brown bryozoan</name>
    <name type="synonym">Sertularia neritina</name>
    <dbReference type="NCBI Taxonomy" id="10212"/>
    <lineage>
        <taxon>Eukaryota</taxon>
        <taxon>Metazoa</taxon>
        <taxon>Spiralia</taxon>
        <taxon>Lophotrochozoa</taxon>
        <taxon>Bryozoa</taxon>
        <taxon>Gymnolaemata</taxon>
        <taxon>Cheilostomatida</taxon>
        <taxon>Flustrina</taxon>
        <taxon>Buguloidea</taxon>
        <taxon>Bugulidae</taxon>
        <taxon>Bugula</taxon>
    </lineage>
</organism>
<name>A0A7J7KFW2_BUGNE</name>
<dbReference type="Pfam" id="PF22600">
    <property type="entry name" value="MTPAP-like_central"/>
    <property type="match status" value="1"/>
</dbReference>
<dbReference type="GO" id="GO:0005737">
    <property type="term" value="C:cytoplasm"/>
    <property type="evidence" value="ECO:0007669"/>
    <property type="project" value="UniProtKB-SubCell"/>
</dbReference>
<evidence type="ECO:0000313" key="4">
    <source>
        <dbReference type="Proteomes" id="UP000593567"/>
    </source>
</evidence>
<feature type="compositionally biased region" description="Low complexity" evidence="1">
    <location>
        <begin position="47"/>
        <end position="77"/>
    </location>
</feature>
<proteinExistence type="predicted"/>
<feature type="region of interest" description="Disordered" evidence="1">
    <location>
        <begin position="1"/>
        <end position="88"/>
    </location>
</feature>
<evidence type="ECO:0000256" key="1">
    <source>
        <dbReference type="SAM" id="MobiDB-lite"/>
    </source>
</evidence>
<dbReference type="OrthoDB" id="2274644at2759"/>
<sequence length="346" mass="39270">MQRGNKTQVHEFRKAQQTTKRVIPVINLDDEDDQKAPPLSSKRKSSELSSPISRKVLKSSTSTQYSSGSQFNSSGLSDRTSISKSQASVPTSMDETILKFYHSTRQTPEVYHQKLSLIDQIFKCIQPYFARCGLYLVGSSITGFETGSSDVDLSLMLNNGQVPWRTAIQYLGTIKAFLDSKMQETLIRATVPILHFCDTASDREYDMSLNNDVAVRNSHLLRCYHKYDQRVGPLVVFVKRWAKFHNINSAKDKTISSYVFTLMVIHYLQMGVPGPPVLPALQHTHSHLFKENIQELDMFLEFPPQKNSGCSTLSVGQLFSGFLRYFAHQYNYKRDVASVKHGEYST</sequence>
<dbReference type="PANTHER" id="PTHR12271:SF40">
    <property type="entry name" value="POLY(A) RNA POLYMERASE GLD2"/>
    <property type="match status" value="1"/>
</dbReference>
<dbReference type="InterPro" id="IPR043519">
    <property type="entry name" value="NT_sf"/>
</dbReference>
<feature type="domain" description="Poly(A) RNA polymerase mitochondrial-like central palm" evidence="2">
    <location>
        <begin position="94"/>
        <end position="225"/>
    </location>
</feature>